<dbReference type="InterPro" id="IPR001129">
    <property type="entry name" value="Membr-assoc_MAPEG"/>
</dbReference>
<dbReference type="AlphaFoldDB" id="A0A1V8SR41"/>
<dbReference type="EMBL" id="NAJO01000030">
    <property type="protein sequence ID" value="OQO01645.1"/>
    <property type="molecule type" value="Genomic_DNA"/>
</dbReference>
<comment type="subcellular location">
    <subcellularLocation>
        <location evidence="1">Membrane</location>
    </subcellularLocation>
</comment>
<name>A0A1V8SR41_9PEZI</name>
<dbReference type="PANTHER" id="PTHR35371:SF1">
    <property type="entry name" value="BLR7753 PROTEIN"/>
    <property type="match status" value="1"/>
</dbReference>
<keyword evidence="3" id="KW-1133">Transmembrane helix</keyword>
<dbReference type="OrthoDB" id="2421200at2759"/>
<dbReference type="GO" id="GO:0016020">
    <property type="term" value="C:membrane"/>
    <property type="evidence" value="ECO:0007669"/>
    <property type="project" value="UniProtKB-SubCell"/>
</dbReference>
<dbReference type="PANTHER" id="PTHR35371">
    <property type="entry name" value="INNER MEMBRANE PROTEIN"/>
    <property type="match status" value="1"/>
</dbReference>
<accession>A0A1V8SR41</accession>
<dbReference type="Pfam" id="PF01124">
    <property type="entry name" value="MAPEG"/>
    <property type="match status" value="1"/>
</dbReference>
<evidence type="ECO:0000256" key="1">
    <source>
        <dbReference type="ARBA" id="ARBA00004370"/>
    </source>
</evidence>
<protein>
    <submittedName>
        <fullName evidence="6">Uncharacterized protein</fullName>
    </submittedName>
</protein>
<evidence type="ECO:0000313" key="6">
    <source>
        <dbReference type="EMBL" id="OQO01645.1"/>
    </source>
</evidence>
<dbReference type="Proteomes" id="UP000192596">
    <property type="component" value="Unassembled WGS sequence"/>
</dbReference>
<keyword evidence="7" id="KW-1185">Reference proteome</keyword>
<dbReference type="InterPro" id="IPR023352">
    <property type="entry name" value="MAPEG-like_dom_sf"/>
</dbReference>
<gene>
    <name evidence="6" type="ORF">B0A48_12681</name>
</gene>
<feature type="compositionally biased region" description="Basic and acidic residues" evidence="5">
    <location>
        <begin position="15"/>
        <end position="79"/>
    </location>
</feature>
<evidence type="ECO:0000256" key="5">
    <source>
        <dbReference type="SAM" id="MobiDB-lite"/>
    </source>
</evidence>
<evidence type="ECO:0000256" key="4">
    <source>
        <dbReference type="ARBA" id="ARBA00023136"/>
    </source>
</evidence>
<dbReference type="SUPFAM" id="SSF161084">
    <property type="entry name" value="MAPEG domain-like"/>
    <property type="match status" value="1"/>
</dbReference>
<dbReference type="Gene3D" id="1.20.120.550">
    <property type="entry name" value="Membrane associated eicosanoid/glutathione metabolism-like domain"/>
    <property type="match status" value="1"/>
</dbReference>
<feature type="region of interest" description="Disordered" evidence="5">
    <location>
        <begin position="1"/>
        <end position="79"/>
    </location>
</feature>
<evidence type="ECO:0000313" key="7">
    <source>
        <dbReference type="Proteomes" id="UP000192596"/>
    </source>
</evidence>
<comment type="caution">
    <text evidence="6">The sequence shown here is derived from an EMBL/GenBank/DDBJ whole genome shotgun (WGS) entry which is preliminary data.</text>
</comment>
<keyword evidence="2" id="KW-0812">Transmembrane</keyword>
<keyword evidence="4" id="KW-0472">Membrane</keyword>
<organism evidence="6 7">
    <name type="scientific">Cryoendolithus antarcticus</name>
    <dbReference type="NCBI Taxonomy" id="1507870"/>
    <lineage>
        <taxon>Eukaryota</taxon>
        <taxon>Fungi</taxon>
        <taxon>Dikarya</taxon>
        <taxon>Ascomycota</taxon>
        <taxon>Pezizomycotina</taxon>
        <taxon>Dothideomycetes</taxon>
        <taxon>Dothideomycetidae</taxon>
        <taxon>Cladosporiales</taxon>
        <taxon>Cladosporiaceae</taxon>
        <taxon>Cryoendolithus</taxon>
    </lineage>
</organism>
<evidence type="ECO:0000256" key="2">
    <source>
        <dbReference type="ARBA" id="ARBA00022692"/>
    </source>
</evidence>
<proteinExistence type="predicted"/>
<sequence length="292" mass="30828">MSSGERQRLGNSLSKDGDRIADSLREKRDVAADAAEDAKENVKEGADKVAQKAEETKEQAKADAEKAKEKTKEAAEEAKEKAVEVKDNIVQRLREDGVVNPAGLQMAAFGGVFLAAIPLTSWISSPGGVLEKAVNGVCHSVVYLGTAGRTSAIAQTSKIAALSTLYVAMTYAISGAGSAAGLAAGNEEGRDNKEPRKQVANLRGLPLRLHSAHYNMMEMFPGFAIGAALSAALAPTDQGLVNLLGLHVLAKVFVHYPAYLLGYDQPRTLAHIIATASVINVSLRLAKRGLLV</sequence>
<evidence type="ECO:0000256" key="3">
    <source>
        <dbReference type="ARBA" id="ARBA00022989"/>
    </source>
</evidence>
<reference evidence="7" key="1">
    <citation type="submission" date="2017-03" db="EMBL/GenBank/DDBJ databases">
        <title>Genomes of endolithic fungi from Antarctica.</title>
        <authorList>
            <person name="Coleine C."/>
            <person name="Masonjones S."/>
            <person name="Stajich J.E."/>
        </authorList>
    </citation>
    <scope>NUCLEOTIDE SEQUENCE [LARGE SCALE GENOMIC DNA]</scope>
    <source>
        <strain evidence="7">CCFEE 5527</strain>
    </source>
</reference>
<dbReference type="Gene3D" id="1.10.287.700">
    <property type="entry name" value="Helix hairpin bin"/>
    <property type="match status" value="1"/>
</dbReference>
<dbReference type="InParanoid" id="A0A1V8SR41"/>